<dbReference type="Pfam" id="PF09958">
    <property type="entry name" value="DUF2192"/>
    <property type="match status" value="1"/>
</dbReference>
<accession>A0A977PJJ5</accession>
<evidence type="ECO:0000313" key="2">
    <source>
        <dbReference type="Proteomes" id="UP001063698"/>
    </source>
</evidence>
<dbReference type="Proteomes" id="UP001063698">
    <property type="component" value="Chromosome"/>
</dbReference>
<dbReference type="EMBL" id="CP006868">
    <property type="protein sequence ID" value="UXD21736.1"/>
    <property type="molecule type" value="Genomic_DNA"/>
</dbReference>
<keyword evidence="2" id="KW-1185">Reference proteome</keyword>
<evidence type="ECO:0000313" key="1">
    <source>
        <dbReference type="EMBL" id="UXD21736.1"/>
    </source>
</evidence>
<protein>
    <recommendedName>
        <fullName evidence="3">DUF2192 domain-containing protein</fullName>
    </recommendedName>
</protein>
<gene>
    <name evidence="1" type="ORF">IPA_07390</name>
</gene>
<dbReference type="AlphaFoldDB" id="A0A977PJJ5"/>
<organism evidence="1 2">
    <name type="scientific">Ignicoccus pacificus DSM 13166</name>
    <dbReference type="NCBI Taxonomy" id="940294"/>
    <lineage>
        <taxon>Archaea</taxon>
        <taxon>Thermoproteota</taxon>
        <taxon>Thermoprotei</taxon>
        <taxon>Desulfurococcales</taxon>
        <taxon>Desulfurococcaceae</taxon>
        <taxon>Ignicoccus</taxon>
    </lineage>
</organism>
<dbReference type="InterPro" id="IPR018693">
    <property type="entry name" value="DUF2192"/>
</dbReference>
<dbReference type="KEGG" id="ipc:IPA_07390"/>
<sequence>MVHRKRISVAVDLVGEALEEEWDRERLKKELSKRYEAEGLSPLRGLALPLDILDKELSTLYVVSKYGLGLEEEVDHLFDYEKRLEKAAELLLKEGGKARNEVRELVGIIDSNTLSRIFRVVFTAVVLGFRPEEDLIKLLHKALEAFPEEERTVKKYSRFYIAFRVAEAIAKGEVTSKLDKEALKQSLALRIGLPKILPDDEYIYTIAKEVFGVDEGLLRKILKVENGKRHHH</sequence>
<name>A0A977PJJ5_9CREN</name>
<proteinExistence type="predicted"/>
<reference evidence="1" key="1">
    <citation type="submission" date="2013-11" db="EMBL/GenBank/DDBJ databases">
        <title>Comparative genomics of Ignicoccus.</title>
        <authorList>
            <person name="Podar M."/>
        </authorList>
    </citation>
    <scope>NUCLEOTIDE SEQUENCE</scope>
    <source>
        <strain evidence="1">DSM 13166</strain>
    </source>
</reference>
<evidence type="ECO:0008006" key="3">
    <source>
        <dbReference type="Google" id="ProtNLM"/>
    </source>
</evidence>